<keyword evidence="2" id="KW-1185">Reference proteome</keyword>
<dbReference type="AlphaFoldDB" id="A0A9P5LYS6"/>
<proteinExistence type="predicted"/>
<evidence type="ECO:0000313" key="1">
    <source>
        <dbReference type="EMBL" id="KAF7928960.1"/>
    </source>
</evidence>
<accession>A0A9P5LYS6</accession>
<dbReference type="Proteomes" id="UP000710849">
    <property type="component" value="Unassembled WGS sequence"/>
</dbReference>
<evidence type="ECO:0000313" key="2">
    <source>
        <dbReference type="Proteomes" id="UP000710849"/>
    </source>
</evidence>
<comment type="caution">
    <text evidence="1">The sequence shown here is derived from an EMBL/GenBank/DDBJ whole genome shotgun (WGS) entry which is preliminary data.</text>
</comment>
<protein>
    <submittedName>
        <fullName evidence="1">Uncharacterized protein</fullName>
    </submittedName>
</protein>
<dbReference type="EMBL" id="RCSW01000023">
    <property type="protein sequence ID" value="KAF7928960.1"/>
    <property type="molecule type" value="Genomic_DNA"/>
</dbReference>
<gene>
    <name evidence="1" type="ORF">EAE97_009802</name>
</gene>
<reference evidence="1 2" key="1">
    <citation type="journal article" date="2020" name="Genome Biol. Evol.">
        <title>Comparative genomics of Sclerotiniaceae.</title>
        <authorList>
            <person name="Valero Jimenez C.A."/>
            <person name="Steentjes M."/>
            <person name="Scholten O.E."/>
            <person name="Van Kan J.A.L."/>
        </authorList>
    </citation>
    <scope>NUCLEOTIDE SEQUENCE [LARGE SCALE GENOMIC DNA]</scope>
    <source>
        <strain evidence="1 2">MUCL 94</strain>
    </source>
</reference>
<sequence length="232" mass="27062">MSNFDQADAGFSALNEPLGIQFEKRHRDADFDLRDLINYRPHDAPHNDNSESRALINNESSDPARAAFEVARDLLRLEFRSMRSLLHQIQYSEWPYRRFPYVPYCLLFMCGFAWAQALIADSNEETGMVKNDIHNLRSFRQVNGISKIVWRSTINAALYSKHNELRLALLAGLGISSVWSIYRAWRLGTIMWCRYSLEALIKKFEVGQLDERDKGALKGLKWTMLWWINIML</sequence>
<dbReference type="RefSeq" id="XP_038729023.1">
    <property type="nucleotide sequence ID" value="XM_038880317.1"/>
</dbReference>
<organism evidence="1 2">
    <name type="scientific">Botrytis byssoidea</name>
    <dbReference type="NCBI Taxonomy" id="139641"/>
    <lineage>
        <taxon>Eukaryota</taxon>
        <taxon>Fungi</taxon>
        <taxon>Dikarya</taxon>
        <taxon>Ascomycota</taxon>
        <taxon>Pezizomycotina</taxon>
        <taxon>Leotiomycetes</taxon>
        <taxon>Helotiales</taxon>
        <taxon>Sclerotiniaceae</taxon>
        <taxon>Botrytis</taxon>
    </lineage>
</organism>
<name>A0A9P5LYS6_9HELO</name>
<dbReference type="GeneID" id="62153390"/>